<gene>
    <name evidence="1" type="ORF">F0460_01400</name>
</gene>
<dbReference type="Pfam" id="PF05728">
    <property type="entry name" value="UPF0227"/>
    <property type="match status" value="1"/>
</dbReference>
<sequence length="178" mass="20264">MQYVYIHGFGTTGANSTKFKKILAHATAKNAKAIALEWNEHQPDILEQLTLQLENEIDWKEPVCLIGSSTGGNFTYQLLEQFADTEISFVLINPLLNVEQRKIDNYLFPMLLANQLKNPSADLSNGLILLGKNDEVLDYNYTYERLHKLNEIIVGEWNHTLSNLDTAELLRLIDSVNE</sequence>
<keyword evidence="2" id="KW-1185">Reference proteome</keyword>
<proteinExistence type="predicted"/>
<dbReference type="SUPFAM" id="SSF53474">
    <property type="entry name" value="alpha/beta-Hydrolases"/>
    <property type="match status" value="1"/>
</dbReference>
<evidence type="ECO:0000313" key="2">
    <source>
        <dbReference type="Proteomes" id="UP000325141"/>
    </source>
</evidence>
<dbReference type="Proteomes" id="UP000325141">
    <property type="component" value="Unassembled WGS sequence"/>
</dbReference>
<accession>A0A5M6CZJ5</accession>
<dbReference type="AlphaFoldDB" id="A0A5M6CZJ5"/>
<organism evidence="1 2">
    <name type="scientific">Paenimyroides baculatum</name>
    <dbReference type="NCBI Taxonomy" id="2608000"/>
    <lineage>
        <taxon>Bacteria</taxon>
        <taxon>Pseudomonadati</taxon>
        <taxon>Bacteroidota</taxon>
        <taxon>Flavobacteriia</taxon>
        <taxon>Flavobacteriales</taxon>
        <taxon>Flavobacteriaceae</taxon>
        <taxon>Paenimyroides</taxon>
    </lineage>
</organism>
<evidence type="ECO:0000313" key="1">
    <source>
        <dbReference type="EMBL" id="KAA5538285.1"/>
    </source>
</evidence>
<dbReference type="RefSeq" id="WP_150009524.1">
    <property type="nucleotide sequence ID" value="NZ_VWSG01000001.1"/>
</dbReference>
<comment type="caution">
    <text evidence="1">The sequence shown here is derived from an EMBL/GenBank/DDBJ whole genome shotgun (WGS) entry which is preliminary data.</text>
</comment>
<dbReference type="Gene3D" id="3.40.50.1820">
    <property type="entry name" value="alpha/beta hydrolase"/>
    <property type="match status" value="1"/>
</dbReference>
<evidence type="ECO:0008006" key="3">
    <source>
        <dbReference type="Google" id="ProtNLM"/>
    </source>
</evidence>
<reference evidence="1 2" key="1">
    <citation type="submission" date="2019-09" db="EMBL/GenBank/DDBJ databases">
        <title>Genome sequence and assembly of Flavobacterium sp.</title>
        <authorList>
            <person name="Chhetri G."/>
        </authorList>
    </citation>
    <scope>NUCLEOTIDE SEQUENCE [LARGE SCALE GENOMIC DNA]</scope>
    <source>
        <strain evidence="1 2">SNL9</strain>
    </source>
</reference>
<dbReference type="InterPro" id="IPR029058">
    <property type="entry name" value="AB_hydrolase_fold"/>
</dbReference>
<dbReference type="InterPro" id="IPR008886">
    <property type="entry name" value="UPF0227/Esterase_YqiA"/>
</dbReference>
<dbReference type="EMBL" id="VWSG01000001">
    <property type="protein sequence ID" value="KAA5538285.1"/>
    <property type="molecule type" value="Genomic_DNA"/>
</dbReference>
<protein>
    <recommendedName>
        <fullName evidence="3">Esterase</fullName>
    </recommendedName>
</protein>
<name>A0A5M6CZJ5_9FLAO</name>